<sequence length="302" mass="31002">MVSRRAVLGTGVAGLGLLAAGGVGLVGTGVVPGESQLRRALGACDVYAPDPEAQPGDVIGGEFRSAHRRAAVRYRIAYPPGFAVGSSLPVCLVLHGHGGDERVLGPEIALPGYLADVVADGVPAFALAAVDGGPRYWHPRADGDDPLGMLTDEFLPLLAGRGLQTGAGRRIGLLGYSMGGYGALLFAELNAARVAACAVGGPAIWRSYADARRESASAFDSAADWSRYDVLAHGAALAGVPVRVDYGTHDPNAAVMPAVKAAMPEARVRESPGCHDATFWRAKAPGALTFIGRAFAQVPLSG</sequence>
<dbReference type="Pfam" id="PF00756">
    <property type="entry name" value="Esterase"/>
    <property type="match status" value="1"/>
</dbReference>
<name>A0A010YW15_9ACTN</name>
<dbReference type="InterPro" id="IPR029058">
    <property type="entry name" value="AB_hydrolase_fold"/>
</dbReference>
<gene>
    <name evidence="1" type="ORF">CryarDRAFT_0356</name>
</gene>
<reference evidence="1 2" key="1">
    <citation type="submission" date="2013-07" db="EMBL/GenBank/DDBJ databases">
        <authorList>
            <consortium name="DOE Joint Genome Institute"/>
            <person name="Eisen J."/>
            <person name="Huntemann M."/>
            <person name="Han J."/>
            <person name="Chen A."/>
            <person name="Kyrpides N."/>
            <person name="Mavromatis K."/>
            <person name="Markowitz V."/>
            <person name="Palaniappan K."/>
            <person name="Ivanova N."/>
            <person name="Schaumberg A."/>
            <person name="Pati A."/>
            <person name="Liolios K."/>
            <person name="Nordberg H.P."/>
            <person name="Cantor M.N."/>
            <person name="Hua S.X."/>
            <person name="Woyke T."/>
        </authorList>
    </citation>
    <scope>NUCLEOTIDE SEQUENCE [LARGE SCALE GENOMIC DNA]</scope>
    <source>
        <strain evidence="1 2">DSM 44712</strain>
    </source>
</reference>
<dbReference type="GO" id="GO:0016747">
    <property type="term" value="F:acyltransferase activity, transferring groups other than amino-acyl groups"/>
    <property type="evidence" value="ECO:0007669"/>
    <property type="project" value="TreeGrafter"/>
</dbReference>
<dbReference type="HOGENOM" id="CLU_059519_1_0_11"/>
<dbReference type="PANTHER" id="PTHR48098">
    <property type="entry name" value="ENTEROCHELIN ESTERASE-RELATED"/>
    <property type="match status" value="1"/>
</dbReference>
<dbReference type="PANTHER" id="PTHR48098:SF1">
    <property type="entry name" value="DIACYLGLYCEROL ACYLTRANSFERASE_MYCOLYLTRANSFERASE AG85A"/>
    <property type="match status" value="1"/>
</dbReference>
<dbReference type="Gene3D" id="3.40.50.1820">
    <property type="entry name" value="alpha/beta hydrolase"/>
    <property type="match status" value="1"/>
</dbReference>
<evidence type="ECO:0000313" key="1">
    <source>
        <dbReference type="EMBL" id="EXG79323.1"/>
    </source>
</evidence>
<dbReference type="SUPFAM" id="SSF53474">
    <property type="entry name" value="alpha/beta-Hydrolases"/>
    <property type="match status" value="1"/>
</dbReference>
<dbReference type="AlphaFoldDB" id="A0A010YW15"/>
<dbReference type="InterPro" id="IPR000801">
    <property type="entry name" value="Esterase-like"/>
</dbReference>
<organism evidence="1 2">
    <name type="scientific">Cryptosporangium arvum DSM 44712</name>
    <dbReference type="NCBI Taxonomy" id="927661"/>
    <lineage>
        <taxon>Bacteria</taxon>
        <taxon>Bacillati</taxon>
        <taxon>Actinomycetota</taxon>
        <taxon>Actinomycetes</taxon>
        <taxon>Cryptosporangiales</taxon>
        <taxon>Cryptosporangiaceae</taxon>
        <taxon>Cryptosporangium</taxon>
    </lineage>
</organism>
<dbReference type="OrthoDB" id="3210113at2"/>
<dbReference type="RefSeq" id="WP_051569597.1">
    <property type="nucleotide sequence ID" value="NZ_KK073874.1"/>
</dbReference>
<comment type="caution">
    <text evidence="1">The sequence shown here is derived from an EMBL/GenBank/DDBJ whole genome shotgun (WGS) entry which is preliminary data.</text>
</comment>
<dbReference type="PATRIC" id="fig|927661.3.peg.341"/>
<dbReference type="EMBL" id="JFBT01000001">
    <property type="protein sequence ID" value="EXG79323.1"/>
    <property type="molecule type" value="Genomic_DNA"/>
</dbReference>
<evidence type="ECO:0000313" key="2">
    <source>
        <dbReference type="Proteomes" id="UP000021053"/>
    </source>
</evidence>
<dbReference type="InterPro" id="IPR050583">
    <property type="entry name" value="Mycobacterial_A85_antigen"/>
</dbReference>
<protein>
    <submittedName>
        <fullName evidence="1">Enterochelin esterase-like enzyme</fullName>
    </submittedName>
</protein>
<proteinExistence type="predicted"/>
<dbReference type="Proteomes" id="UP000021053">
    <property type="component" value="Unassembled WGS sequence"/>
</dbReference>
<keyword evidence="2" id="KW-1185">Reference proteome</keyword>
<accession>A0A010YW15</accession>